<sequence>MSSQLPPVAPEVTAEIVGALSPRLRKRLDAAVTKLTALPVSRDGDTVRLALDEETAVELHAEGGAVTTADAVRCGCLLAPACVHRAAVVSAAPIAEPAAPEDPHAAAPDRAESDDTASPVSPARAPDATGAVVPPAAGGGPSPADPIAGAGTGAKTGTGSGPPTAPRAAPEAATDAQVAACAALFTAAAEAIDAGRDGAGAVHQAELLRSAHSARLAGLHRPAAAAVSVVTQLRAARSGAPEHRLAELAGRLRELLHTTHRLPVATGPEFAALRGTARRSYASEGSLRLHGLFSESILTPGGYAGAVTWTVDAAGHRYTVADVAPGGANRAAGAGDHTLRMGDTALTHRELSRSGLALSGATLSPSGRLGAGSGVRAVRAAGSPWTGAPLSALWEEPLPSQVARALTAGEEQTSDRDDLLFLHVTLAGAAREAGGDCLLAHGDGLTIRLTVAHDHPALPHRDNLRLLASRPGLRLRAVARLDPAAHPRARLLAISHPTDEEAHVNLGLERLQLADLTPATTSGVSHTPAADTVRPATAPLHLLRRRLHHAVAGGRGLLTSPPGNDLRALRDHALPTAAELLENLHRAAADRSRDTFGRLRATDPERFARAWLAVALYTEELDRALCAEAWTGAGA</sequence>
<evidence type="ECO:0000313" key="3">
    <source>
        <dbReference type="Proteomes" id="UP000746503"/>
    </source>
</evidence>
<dbReference type="EMBL" id="JAAVJB010000036">
    <property type="protein sequence ID" value="NJP66118.1"/>
    <property type="molecule type" value="Genomic_DNA"/>
</dbReference>
<proteinExistence type="predicted"/>
<accession>A0ABX1AL51</accession>
<evidence type="ECO:0008006" key="4">
    <source>
        <dbReference type="Google" id="ProtNLM"/>
    </source>
</evidence>
<reference evidence="2 3" key="1">
    <citation type="submission" date="2020-03" db="EMBL/GenBank/DDBJ databases">
        <title>Draft genome of Streptomyces sp. ventii, isolated from the Axial Seamount in the Pacific Ocean, and resequencing of the two type strains Streptomyces lonarensis strain NCL 716 and Streptomyces bohaiensis strain 11A07.</title>
        <authorList>
            <person name="Loughran R.M."/>
            <person name="Pfannmuller K.M."/>
            <person name="Wasson B.J."/>
            <person name="Deadmond M.C."/>
            <person name="Paddock B.E."/>
            <person name="Koyack M.J."/>
            <person name="Gallegos D.A."/>
            <person name="Mitchell E.A."/>
            <person name="Ushijima B."/>
            <person name="Saw J.H."/>
            <person name="Mcphail K.L."/>
            <person name="Videau P."/>
        </authorList>
    </citation>
    <scope>NUCLEOTIDE SEQUENCE [LARGE SCALE GENOMIC DNA]</scope>
    <source>
        <strain evidence="3">5675061</strain>
    </source>
</reference>
<keyword evidence="3" id="KW-1185">Reference proteome</keyword>
<feature type="compositionally biased region" description="Gly residues" evidence="1">
    <location>
        <begin position="150"/>
        <end position="160"/>
    </location>
</feature>
<organism evidence="2 3">
    <name type="scientific">Streptomyces spiramenti</name>
    <dbReference type="NCBI Taxonomy" id="2720606"/>
    <lineage>
        <taxon>Bacteria</taxon>
        <taxon>Bacillati</taxon>
        <taxon>Actinomycetota</taxon>
        <taxon>Actinomycetes</taxon>
        <taxon>Kitasatosporales</taxon>
        <taxon>Streptomycetaceae</taxon>
        <taxon>Streptomyces</taxon>
    </lineage>
</organism>
<evidence type="ECO:0000256" key="1">
    <source>
        <dbReference type="SAM" id="MobiDB-lite"/>
    </source>
</evidence>
<feature type="compositionally biased region" description="Low complexity" evidence="1">
    <location>
        <begin position="125"/>
        <end position="136"/>
    </location>
</feature>
<name>A0ABX1AL51_9ACTN</name>
<evidence type="ECO:0000313" key="2">
    <source>
        <dbReference type="EMBL" id="NJP66118.1"/>
    </source>
</evidence>
<gene>
    <name evidence="2" type="ORF">HCJ92_07385</name>
</gene>
<dbReference type="Proteomes" id="UP000746503">
    <property type="component" value="Unassembled WGS sequence"/>
</dbReference>
<feature type="region of interest" description="Disordered" evidence="1">
    <location>
        <begin position="98"/>
        <end position="172"/>
    </location>
</feature>
<protein>
    <recommendedName>
        <fullName evidence="4">SWIM-type domain-containing protein</fullName>
    </recommendedName>
</protein>
<dbReference type="RefSeq" id="WP_167932641.1">
    <property type="nucleotide sequence ID" value="NZ_JAAVJB010000036.1"/>
</dbReference>
<feature type="compositionally biased region" description="Basic and acidic residues" evidence="1">
    <location>
        <begin position="101"/>
        <end position="113"/>
    </location>
</feature>
<comment type="caution">
    <text evidence="2">The sequence shown here is derived from an EMBL/GenBank/DDBJ whole genome shotgun (WGS) entry which is preliminary data.</text>
</comment>